<dbReference type="InterPro" id="IPR043131">
    <property type="entry name" value="BCAT-like_N"/>
</dbReference>
<evidence type="ECO:0000313" key="3">
    <source>
        <dbReference type="Proteomes" id="UP000449547"/>
    </source>
</evidence>
<dbReference type="GeneID" id="54781958"/>
<name>A0A642UKR2_DIURU</name>
<dbReference type="Proteomes" id="UP000449547">
    <property type="component" value="Unassembled WGS sequence"/>
</dbReference>
<dbReference type="OMA" id="VWLSNGV"/>
<keyword evidence="3" id="KW-1185">Reference proteome</keyword>
<gene>
    <name evidence="2" type="ORF">DIURU_003307</name>
</gene>
<dbReference type="InterPro" id="IPR036038">
    <property type="entry name" value="Aminotransferase-like"/>
</dbReference>
<dbReference type="PANTHER" id="PTHR42743:SF11">
    <property type="entry name" value="AMINODEOXYCHORISMATE LYASE"/>
    <property type="match status" value="1"/>
</dbReference>
<dbReference type="InterPro" id="IPR043132">
    <property type="entry name" value="BCAT-like_C"/>
</dbReference>
<dbReference type="PANTHER" id="PTHR42743">
    <property type="entry name" value="AMINO-ACID AMINOTRANSFERASE"/>
    <property type="match status" value="1"/>
</dbReference>
<dbReference type="Pfam" id="PF01063">
    <property type="entry name" value="Aminotran_4"/>
    <property type="match status" value="1"/>
</dbReference>
<proteinExistence type="inferred from homology"/>
<dbReference type="InterPro" id="IPR001544">
    <property type="entry name" value="Aminotrans_IV"/>
</dbReference>
<protein>
    <recommendedName>
        <fullName evidence="4">Aminodeoxychorismate lyase</fullName>
    </recommendedName>
</protein>
<dbReference type="AlphaFoldDB" id="A0A642UKR2"/>
<dbReference type="Gene3D" id="3.30.470.10">
    <property type="match status" value="1"/>
</dbReference>
<dbReference type="SUPFAM" id="SSF56752">
    <property type="entry name" value="D-aminoacid aminotransferase-like PLP-dependent enzymes"/>
    <property type="match status" value="1"/>
</dbReference>
<comment type="caution">
    <text evidence="2">The sequence shown here is derived from an EMBL/GenBank/DDBJ whole genome shotgun (WGS) entry which is preliminary data.</text>
</comment>
<reference evidence="2 3" key="1">
    <citation type="submission" date="2019-07" db="EMBL/GenBank/DDBJ databases">
        <title>Genome assembly of two rare yeast pathogens: Diutina rugosa and Trichomonascus ciferrii.</title>
        <authorList>
            <person name="Mixao V."/>
            <person name="Saus E."/>
            <person name="Hansen A."/>
            <person name="Lass-Flor C."/>
            <person name="Gabaldon T."/>
        </authorList>
    </citation>
    <scope>NUCLEOTIDE SEQUENCE [LARGE SCALE GENOMIC DNA]</scope>
    <source>
        <strain evidence="2 3">CBS 613</strain>
    </source>
</reference>
<organism evidence="2 3">
    <name type="scientific">Diutina rugosa</name>
    <name type="common">Yeast</name>
    <name type="synonym">Candida rugosa</name>
    <dbReference type="NCBI Taxonomy" id="5481"/>
    <lineage>
        <taxon>Eukaryota</taxon>
        <taxon>Fungi</taxon>
        <taxon>Dikarya</taxon>
        <taxon>Ascomycota</taxon>
        <taxon>Saccharomycotina</taxon>
        <taxon>Pichiomycetes</taxon>
        <taxon>Debaryomycetaceae</taxon>
        <taxon>Diutina</taxon>
    </lineage>
</organism>
<dbReference type="InterPro" id="IPR050571">
    <property type="entry name" value="Class-IV_PLP-Dep_Aminotrnsfr"/>
</dbReference>
<dbReference type="RefSeq" id="XP_034011560.1">
    <property type="nucleotide sequence ID" value="XM_034156055.1"/>
</dbReference>
<evidence type="ECO:0008006" key="4">
    <source>
        <dbReference type="Google" id="ProtNLM"/>
    </source>
</evidence>
<accession>A0A642UKR2</accession>
<sequence length="301" mass="34572">MPPIPHDFFPSDPDIDAVYAEQIEAEIKSELQSLYPEKLDPEFRVFSSIRYDPDAYRQVELWSATPSDTPISSSARNFLFIKEHYTRLIFSLRYFEHQFPQSNDNEQVQLSYAEFLEKLNIAMAPHDPEQIYRLRASLSLTGELTVEVFATPPVADLFWGLDATTEPLWDVYLDPVQIAVSSFTSFKTNRRGHYTEARNRCLPGLKPEEEVLLWNGQDMVMEGSITNIAIFFEGRWVTPPLSSGCLCGVTRHWLLRQKLIEERPISVSDIELGQTILLFNAVRGVMKGKVVSRPELDVPQW</sequence>
<dbReference type="Gene3D" id="3.20.10.10">
    <property type="entry name" value="D-amino Acid Aminotransferase, subunit A, domain 2"/>
    <property type="match status" value="1"/>
</dbReference>
<dbReference type="EMBL" id="SWFT01000105">
    <property type="protein sequence ID" value="KAA8900937.1"/>
    <property type="molecule type" value="Genomic_DNA"/>
</dbReference>
<dbReference type="OrthoDB" id="5288718at2759"/>
<evidence type="ECO:0000256" key="1">
    <source>
        <dbReference type="ARBA" id="ARBA00009320"/>
    </source>
</evidence>
<comment type="similarity">
    <text evidence="1">Belongs to the class-IV pyridoxal-phosphate-dependent aminotransferase family.</text>
</comment>
<dbReference type="VEuPathDB" id="FungiDB:DIURU_003307"/>
<dbReference type="GO" id="GO:0046394">
    <property type="term" value="P:carboxylic acid biosynthetic process"/>
    <property type="evidence" value="ECO:0007669"/>
    <property type="project" value="UniProtKB-ARBA"/>
</dbReference>
<dbReference type="GO" id="GO:0003824">
    <property type="term" value="F:catalytic activity"/>
    <property type="evidence" value="ECO:0007669"/>
    <property type="project" value="InterPro"/>
</dbReference>
<evidence type="ECO:0000313" key="2">
    <source>
        <dbReference type="EMBL" id="KAA8900937.1"/>
    </source>
</evidence>